<evidence type="ECO:0000256" key="1">
    <source>
        <dbReference type="SAM" id="MobiDB-lite"/>
    </source>
</evidence>
<proteinExistence type="predicted"/>
<evidence type="ECO:0000313" key="3">
    <source>
        <dbReference type="Proteomes" id="UP000297031"/>
    </source>
</evidence>
<evidence type="ECO:0000313" key="2">
    <source>
        <dbReference type="EMBL" id="QCD35444.1"/>
    </source>
</evidence>
<organism evidence="2 3">
    <name type="scientific">Muribaculum gordoncarteri</name>
    <dbReference type="NCBI Taxonomy" id="2530390"/>
    <lineage>
        <taxon>Bacteria</taxon>
        <taxon>Pseudomonadati</taxon>
        <taxon>Bacteroidota</taxon>
        <taxon>Bacteroidia</taxon>
        <taxon>Bacteroidales</taxon>
        <taxon>Muribaculaceae</taxon>
        <taxon>Muribaculum</taxon>
    </lineage>
</organism>
<dbReference type="RefSeq" id="WP_136410165.1">
    <property type="nucleotide sequence ID" value="NZ_CP039393.1"/>
</dbReference>
<dbReference type="KEGG" id="mgod:E7746_05815"/>
<protein>
    <submittedName>
        <fullName evidence="2">Uncharacterized protein</fullName>
    </submittedName>
</protein>
<dbReference type="OrthoDB" id="1077445at2"/>
<dbReference type="EMBL" id="CP039393">
    <property type="protein sequence ID" value="QCD35444.1"/>
    <property type="molecule type" value="Genomic_DNA"/>
</dbReference>
<accession>A0A4P7VJA6</accession>
<keyword evidence="3" id="KW-1185">Reference proteome</keyword>
<gene>
    <name evidence="2" type="ORF">E7746_05815</name>
</gene>
<dbReference type="Proteomes" id="UP000297031">
    <property type="component" value="Chromosome"/>
</dbReference>
<dbReference type="AlphaFoldDB" id="A0A4P7VJA6"/>
<reference evidence="2 3" key="1">
    <citation type="submission" date="2019-02" db="EMBL/GenBank/DDBJ databases">
        <title>Isolation and identification of novel species under the genus Muribaculum.</title>
        <authorList>
            <person name="Miyake S."/>
            <person name="Ding Y."/>
            <person name="Low A."/>
            <person name="Soh M."/>
            <person name="Seedorf H."/>
        </authorList>
    </citation>
    <scope>NUCLEOTIDE SEQUENCE [LARGE SCALE GENOMIC DNA]</scope>
    <source>
        <strain evidence="2 3">TLL-A4</strain>
    </source>
</reference>
<sequence length="108" mass="11964">MALGRKTGGRVAGTPNKKNPLKGYLRTHSIEYFTARPRTDEHGNSFIASDFDLDLAELAPVDRVTAELKLLKFHTPEMKSVDMDMTVDDTSRSIADRLSQLVDDTPAS</sequence>
<feature type="region of interest" description="Disordered" evidence="1">
    <location>
        <begin position="1"/>
        <end position="22"/>
    </location>
</feature>
<name>A0A4P7VJA6_9BACT</name>